<reference evidence="2" key="1">
    <citation type="journal article" date="2019" name="MBio">
        <title>Virus Genomes from Deep Sea Sediments Expand the Ocean Megavirome and Support Independent Origins of Viral Gigantism.</title>
        <authorList>
            <person name="Backstrom D."/>
            <person name="Yutin N."/>
            <person name="Jorgensen S.L."/>
            <person name="Dharamshi J."/>
            <person name="Homa F."/>
            <person name="Zaremba-Niedwiedzka K."/>
            <person name="Spang A."/>
            <person name="Wolf Y.I."/>
            <person name="Koonin E.V."/>
            <person name="Ettema T.J."/>
        </authorList>
    </citation>
    <scope>NUCLEOTIDE SEQUENCE</scope>
</reference>
<dbReference type="PROSITE" id="PS50830">
    <property type="entry name" value="TNASE_3"/>
    <property type="match status" value="1"/>
</dbReference>
<dbReference type="SMART" id="SM00318">
    <property type="entry name" value="SNc"/>
    <property type="match status" value="1"/>
</dbReference>
<dbReference type="Pfam" id="PF00565">
    <property type="entry name" value="SNase"/>
    <property type="match status" value="1"/>
</dbReference>
<name>A0A481YT98_9VIRU</name>
<gene>
    <name evidence="2" type="ORF">LCMAC101_03190</name>
</gene>
<proteinExistence type="predicted"/>
<dbReference type="InterPro" id="IPR035437">
    <property type="entry name" value="SNase_OB-fold_sf"/>
</dbReference>
<accession>A0A481YT98</accession>
<dbReference type="InterPro" id="IPR016071">
    <property type="entry name" value="Staphylococal_nuclease_OB-fold"/>
</dbReference>
<evidence type="ECO:0000259" key="1">
    <source>
        <dbReference type="PROSITE" id="PS50830"/>
    </source>
</evidence>
<evidence type="ECO:0000313" key="2">
    <source>
        <dbReference type="EMBL" id="QBK85724.1"/>
    </source>
</evidence>
<sequence length="171" mass="19514">MEKTQSFPSREFEELLANERAKKLLEIDPNTISGVHNRGKITVACVYKVIDGDTIKVLYHHGDNVQKIDIRVNGVDTPETRRASDLEKKAGRVVTRIVSNKIHNRLIAVKFLKKDKYGGRIVGDVYLPGEKSLCEYLIENKLGHPYTGKTKKESWTPEELDYIIGFREEDS</sequence>
<dbReference type="SUPFAM" id="SSF50199">
    <property type="entry name" value="Staphylococcal nuclease"/>
    <property type="match status" value="1"/>
</dbReference>
<protein>
    <submittedName>
        <fullName evidence="2">Thermonuclease/nuclease</fullName>
    </submittedName>
</protein>
<dbReference type="EMBL" id="MK500327">
    <property type="protein sequence ID" value="QBK85724.1"/>
    <property type="molecule type" value="Genomic_DNA"/>
</dbReference>
<feature type="domain" description="TNase-like" evidence="1">
    <location>
        <begin position="40"/>
        <end position="171"/>
    </location>
</feature>
<dbReference type="Gene3D" id="2.40.50.90">
    <property type="match status" value="1"/>
</dbReference>
<organism evidence="2">
    <name type="scientific">Marseillevirus LCMAC101</name>
    <dbReference type="NCBI Taxonomy" id="2506602"/>
    <lineage>
        <taxon>Viruses</taxon>
        <taxon>Varidnaviria</taxon>
        <taxon>Bamfordvirae</taxon>
        <taxon>Nucleocytoviricota</taxon>
        <taxon>Megaviricetes</taxon>
        <taxon>Pimascovirales</taxon>
        <taxon>Pimascovirales incertae sedis</taxon>
        <taxon>Marseilleviridae</taxon>
    </lineage>
</organism>